<feature type="transmembrane region" description="Helical" evidence="2">
    <location>
        <begin position="58"/>
        <end position="79"/>
    </location>
</feature>
<dbReference type="Proteomes" id="UP000688137">
    <property type="component" value="Unassembled WGS sequence"/>
</dbReference>
<dbReference type="SMART" id="SM00184">
    <property type="entry name" value="RING"/>
    <property type="match status" value="1"/>
</dbReference>
<feature type="domain" description="RING-type" evidence="3">
    <location>
        <begin position="449"/>
        <end position="488"/>
    </location>
</feature>
<evidence type="ECO:0000313" key="5">
    <source>
        <dbReference type="Proteomes" id="UP000688137"/>
    </source>
</evidence>
<keyword evidence="2" id="KW-0812">Transmembrane</keyword>
<dbReference type="EMBL" id="CAJJDM010000060">
    <property type="protein sequence ID" value="CAD8078279.1"/>
    <property type="molecule type" value="Genomic_DNA"/>
</dbReference>
<evidence type="ECO:0000256" key="1">
    <source>
        <dbReference type="PROSITE-ProRule" id="PRU00175"/>
    </source>
</evidence>
<accession>A0A8S1MFJ4</accession>
<protein>
    <recommendedName>
        <fullName evidence="3">RING-type domain-containing protein</fullName>
    </recommendedName>
</protein>
<dbReference type="InterPro" id="IPR047126">
    <property type="entry name" value="RNF141-like"/>
</dbReference>
<keyword evidence="2" id="KW-0472">Membrane</keyword>
<dbReference type="AlphaFoldDB" id="A0A8S1MFJ4"/>
<proteinExistence type="predicted"/>
<name>A0A8S1MFJ4_PARPR</name>
<feature type="transmembrane region" description="Helical" evidence="2">
    <location>
        <begin position="163"/>
        <end position="182"/>
    </location>
</feature>
<keyword evidence="2" id="KW-1133">Transmembrane helix</keyword>
<dbReference type="GO" id="GO:0008270">
    <property type="term" value="F:zinc ion binding"/>
    <property type="evidence" value="ECO:0007669"/>
    <property type="project" value="UniProtKB-KW"/>
</dbReference>
<feature type="transmembrane region" description="Helical" evidence="2">
    <location>
        <begin position="30"/>
        <end position="52"/>
    </location>
</feature>
<feature type="transmembrane region" description="Helical" evidence="2">
    <location>
        <begin position="228"/>
        <end position="247"/>
    </location>
</feature>
<dbReference type="OMA" id="EMDQIVI"/>
<feature type="transmembrane region" description="Helical" evidence="2">
    <location>
        <begin position="95"/>
        <end position="116"/>
    </location>
</feature>
<keyword evidence="1" id="KW-0862">Zinc</keyword>
<dbReference type="Pfam" id="PF13920">
    <property type="entry name" value="zf-C3HC4_3"/>
    <property type="match status" value="1"/>
</dbReference>
<sequence length="521" mass="61060">MSTHINQTQQNLTNSQQETNLRNRIRSRKLFITTIIKFFFAILLFLLLSLQIQYYLDIIYIFVLFILYYLIDFLNLFYYNFQMKKLQIRFKKKKLLVYLGTTILDFIYLTQLLMLIKMGYKYFVYSNVFLVIAILMNFHSLYSDRALLESLKMLNKISLLIRIYILICSLFITLKIDNIIIWNWTPTLWSVWVGLICFIGISAGSLIVSFSKIIQYMFDRQNLQKSELISNIWITQFLIFGSVSLALSSLGYLEYLENQPNYTHNFIIQQYFIIVEFFIIIIYSIYFRIDICEQIFITLQDDEPINQQQFSVNMQGNNQTMQQINPTSSRTQIPQVVQKISKTYFGIPTRIKKEGDQDSISASPVLKKSSKGHKRAFSSQGVASQMFQELDQIVIDKQSSNTLNKTTSNELRCQIDKKRCNSHLVTIAHDESVQNKNQELSMSQTSNICLVCYERGPNAVFMNCGHGGTCYQCAIDIWKQKMVCYLCRNKIEYILKVDLEDRYGDLFKVVSTAQMIDQFNK</sequence>
<gene>
    <name evidence="4" type="ORF">PPRIM_AZ9-3.1.T0590254</name>
</gene>
<dbReference type="PANTHER" id="PTHR12109">
    <property type="entry name" value="RING FINGER PROTEIN 141-RELATED"/>
    <property type="match status" value="1"/>
</dbReference>
<evidence type="ECO:0000259" key="3">
    <source>
        <dbReference type="PROSITE" id="PS50089"/>
    </source>
</evidence>
<dbReference type="InterPro" id="IPR001841">
    <property type="entry name" value="Znf_RING"/>
</dbReference>
<dbReference type="PANTHER" id="PTHR12109:SF5">
    <property type="entry name" value="RING-TYPE DOMAIN-CONTAINING PROTEIN"/>
    <property type="match status" value="1"/>
</dbReference>
<feature type="transmembrane region" description="Helical" evidence="2">
    <location>
        <begin position="188"/>
        <end position="208"/>
    </location>
</feature>
<organism evidence="4 5">
    <name type="scientific">Paramecium primaurelia</name>
    <dbReference type="NCBI Taxonomy" id="5886"/>
    <lineage>
        <taxon>Eukaryota</taxon>
        <taxon>Sar</taxon>
        <taxon>Alveolata</taxon>
        <taxon>Ciliophora</taxon>
        <taxon>Intramacronucleata</taxon>
        <taxon>Oligohymenophorea</taxon>
        <taxon>Peniculida</taxon>
        <taxon>Parameciidae</taxon>
        <taxon>Paramecium</taxon>
    </lineage>
</organism>
<feature type="transmembrane region" description="Helical" evidence="2">
    <location>
        <begin position="122"/>
        <end position="142"/>
    </location>
</feature>
<keyword evidence="1" id="KW-0479">Metal-binding</keyword>
<keyword evidence="5" id="KW-1185">Reference proteome</keyword>
<evidence type="ECO:0000256" key="2">
    <source>
        <dbReference type="SAM" id="Phobius"/>
    </source>
</evidence>
<reference evidence="4" key="1">
    <citation type="submission" date="2021-01" db="EMBL/GenBank/DDBJ databases">
        <authorList>
            <consortium name="Genoscope - CEA"/>
            <person name="William W."/>
        </authorList>
    </citation>
    <scope>NUCLEOTIDE SEQUENCE</scope>
</reference>
<feature type="transmembrane region" description="Helical" evidence="2">
    <location>
        <begin position="267"/>
        <end position="287"/>
    </location>
</feature>
<comment type="caution">
    <text evidence="4">The sequence shown here is derived from an EMBL/GenBank/DDBJ whole genome shotgun (WGS) entry which is preliminary data.</text>
</comment>
<evidence type="ECO:0000313" key="4">
    <source>
        <dbReference type="EMBL" id="CAD8078279.1"/>
    </source>
</evidence>
<dbReference type="PROSITE" id="PS50089">
    <property type="entry name" value="ZF_RING_2"/>
    <property type="match status" value="1"/>
</dbReference>
<keyword evidence="1" id="KW-0863">Zinc-finger</keyword>